<gene>
    <name evidence="2" type="ORF">AWOD_II_0681</name>
</gene>
<dbReference type="OrthoDB" id="5522469at2"/>
<dbReference type="EMBL" id="LN554847">
    <property type="protein sequence ID" value="CED57316.1"/>
    <property type="molecule type" value="Genomic_DNA"/>
</dbReference>
<organism evidence="2 3">
    <name type="scientific">Aliivibrio wodanis</name>
    <dbReference type="NCBI Taxonomy" id="80852"/>
    <lineage>
        <taxon>Bacteria</taxon>
        <taxon>Pseudomonadati</taxon>
        <taxon>Pseudomonadota</taxon>
        <taxon>Gammaproteobacteria</taxon>
        <taxon>Vibrionales</taxon>
        <taxon>Vibrionaceae</taxon>
        <taxon>Aliivibrio</taxon>
    </lineage>
</organism>
<dbReference type="KEGG" id="awd:AWOD_II_0681"/>
<accession>A0A090I710</accession>
<proteinExistence type="predicted"/>
<dbReference type="GeneID" id="28542930"/>
<dbReference type="CDD" id="cd04301">
    <property type="entry name" value="NAT_SF"/>
    <property type="match status" value="1"/>
</dbReference>
<evidence type="ECO:0000313" key="2">
    <source>
        <dbReference type="EMBL" id="CED57316.1"/>
    </source>
</evidence>
<dbReference type="Proteomes" id="UP000032427">
    <property type="component" value="Chromosome 2"/>
</dbReference>
<feature type="domain" description="N-acetyltransferase" evidence="1">
    <location>
        <begin position="3"/>
        <end position="147"/>
    </location>
</feature>
<dbReference type="InterPro" id="IPR016181">
    <property type="entry name" value="Acyl_CoA_acyltransferase"/>
</dbReference>
<dbReference type="GO" id="GO:0016747">
    <property type="term" value="F:acyltransferase activity, transferring groups other than amino-acyl groups"/>
    <property type="evidence" value="ECO:0007669"/>
    <property type="project" value="InterPro"/>
</dbReference>
<dbReference type="Pfam" id="PF13508">
    <property type="entry name" value="Acetyltransf_7"/>
    <property type="match status" value="1"/>
</dbReference>
<dbReference type="PATRIC" id="fig|80852.17.peg.3460"/>
<protein>
    <submittedName>
        <fullName evidence="2">Putative acetyltransferase</fullName>
    </submittedName>
</protein>
<dbReference type="InterPro" id="IPR000182">
    <property type="entry name" value="GNAT_dom"/>
</dbReference>
<dbReference type="PROSITE" id="PS51186">
    <property type="entry name" value="GNAT"/>
    <property type="match status" value="1"/>
</dbReference>
<name>A0A090I710_9GAMM</name>
<dbReference type="AlphaFoldDB" id="A0A090I710"/>
<evidence type="ECO:0000313" key="3">
    <source>
        <dbReference type="Proteomes" id="UP000032427"/>
    </source>
</evidence>
<dbReference type="STRING" id="80852.AWOD_II_0681"/>
<keyword evidence="3" id="KW-1185">Reference proteome</keyword>
<evidence type="ECO:0000259" key="1">
    <source>
        <dbReference type="PROSITE" id="PS51186"/>
    </source>
</evidence>
<dbReference type="HOGENOM" id="CLU_013985_22_2_6"/>
<dbReference type="Gene3D" id="3.40.630.30">
    <property type="match status" value="1"/>
</dbReference>
<dbReference type="SUPFAM" id="SSF55729">
    <property type="entry name" value="Acyl-CoA N-acyltransferases (Nat)"/>
    <property type="match status" value="1"/>
</dbReference>
<keyword evidence="2" id="KW-0808">Transferase</keyword>
<reference evidence="3" key="1">
    <citation type="submission" date="2014-09" db="EMBL/GenBank/DDBJ databases">
        <authorList>
            <person name="Hjerde E."/>
        </authorList>
    </citation>
    <scope>NUCLEOTIDE SEQUENCE [LARGE SCALE GENOMIC DNA]</scope>
    <source>
        <strain evidence="3">06/09/139</strain>
    </source>
</reference>
<sequence>MKFSTRSAKDSDFEFLFELKKAAEFEPIKAVFGWDDKIQREMHQDEWDEEKPTIIEKSGEAVGSYLLQNKGDHFYFCRFFLLPSFHGKGIGSQVLSQCLGFADNENKPVKLCYLQGNRVGGLYRKFGFQVTSEDAQFVHMNRVRVCL</sequence>